<dbReference type="GO" id="GO:0046872">
    <property type="term" value="F:metal ion binding"/>
    <property type="evidence" value="ECO:0007669"/>
    <property type="project" value="UniProtKB-KW"/>
</dbReference>
<dbReference type="PANTHER" id="PTHR10209:SF874">
    <property type="entry name" value="2-OXOGLUTARATE (2OG) AND FE(II)-DEPENDENT OXYGENASE SUPERFAMILY PROTEIN"/>
    <property type="match status" value="1"/>
</dbReference>
<proteinExistence type="predicted"/>
<keyword evidence="1" id="KW-0479">Metal-binding</keyword>
<keyword evidence="2" id="KW-0560">Oxidoreductase</keyword>
<gene>
    <name evidence="4" type="ORF">VFH_V037840</name>
</gene>
<name>A0AAV1APT5_VICFA</name>
<evidence type="ECO:0000313" key="4">
    <source>
        <dbReference type="EMBL" id="CAI8612511.1"/>
    </source>
</evidence>
<accession>A0AAV1APT5</accession>
<sequence length="343" mass="38912">MDSELNLIDISPYLAMSGECDQQMTALCYEVSQNLREKGALLLKDPRCTLEDNDRFVAMVEKYFSSSLEFKLLHQRPQLHYQVGVTPEGIEVPRSLVDKKMKEEMKKLSKENRPSAPLGADLKWRYFWRPNSCSQPVIPEGFPEWEETMNSWGQKMMAAIEVVAEMTAIGFNLPKDSFTSLMKQGPHLLAPTGSDLEKYGKEGTVLAGYHYDLNFLTIHGRSNYPGLNVWLRNGKKIPAKVPFGCLLVQTGKQMEWLTGGECIASMHDLVVTNQTIDAISEAQDQKRCFWRVSSTLFAHIASDQILKPLGYFERSPLAIKYPPISAEEYVEEELKVIHVKANK</sequence>
<protein>
    <recommendedName>
        <fullName evidence="6">Non-haem dioxygenase N-terminal domain-containing protein</fullName>
    </recommendedName>
</protein>
<dbReference type="SUPFAM" id="SSF51197">
    <property type="entry name" value="Clavaminate synthase-like"/>
    <property type="match status" value="1"/>
</dbReference>
<organism evidence="4 5">
    <name type="scientific">Vicia faba</name>
    <name type="common">Broad bean</name>
    <name type="synonym">Faba vulgaris</name>
    <dbReference type="NCBI Taxonomy" id="3906"/>
    <lineage>
        <taxon>Eukaryota</taxon>
        <taxon>Viridiplantae</taxon>
        <taxon>Streptophyta</taxon>
        <taxon>Embryophyta</taxon>
        <taxon>Tracheophyta</taxon>
        <taxon>Spermatophyta</taxon>
        <taxon>Magnoliopsida</taxon>
        <taxon>eudicotyledons</taxon>
        <taxon>Gunneridae</taxon>
        <taxon>Pentapetalae</taxon>
        <taxon>rosids</taxon>
        <taxon>fabids</taxon>
        <taxon>Fabales</taxon>
        <taxon>Fabaceae</taxon>
        <taxon>Papilionoideae</taxon>
        <taxon>50 kb inversion clade</taxon>
        <taxon>NPAAA clade</taxon>
        <taxon>Hologalegina</taxon>
        <taxon>IRL clade</taxon>
        <taxon>Fabeae</taxon>
        <taxon>Vicia</taxon>
    </lineage>
</organism>
<dbReference type="EMBL" id="OX451740">
    <property type="protein sequence ID" value="CAI8612511.1"/>
    <property type="molecule type" value="Genomic_DNA"/>
</dbReference>
<evidence type="ECO:0008006" key="6">
    <source>
        <dbReference type="Google" id="ProtNLM"/>
    </source>
</evidence>
<evidence type="ECO:0000256" key="1">
    <source>
        <dbReference type="ARBA" id="ARBA00022723"/>
    </source>
</evidence>
<dbReference type="Gene3D" id="2.60.120.330">
    <property type="entry name" value="B-lactam Antibiotic, Isopenicillin N Synthase, Chain"/>
    <property type="match status" value="1"/>
</dbReference>
<dbReference type="PANTHER" id="PTHR10209">
    <property type="entry name" value="OXIDOREDUCTASE, 2OG-FE II OXYGENASE FAMILY PROTEIN"/>
    <property type="match status" value="1"/>
</dbReference>
<keyword evidence="3" id="KW-0408">Iron</keyword>
<dbReference type="InterPro" id="IPR027443">
    <property type="entry name" value="IPNS-like_sf"/>
</dbReference>
<reference evidence="4 5" key="1">
    <citation type="submission" date="2023-01" db="EMBL/GenBank/DDBJ databases">
        <authorList>
            <person name="Kreplak J."/>
        </authorList>
    </citation>
    <scope>NUCLEOTIDE SEQUENCE [LARGE SCALE GENOMIC DNA]</scope>
</reference>
<keyword evidence="5" id="KW-1185">Reference proteome</keyword>
<dbReference type="Proteomes" id="UP001157006">
    <property type="component" value="Chromosome 5"/>
</dbReference>
<dbReference type="AlphaFoldDB" id="A0AAV1APT5"/>
<dbReference type="GO" id="GO:0016491">
    <property type="term" value="F:oxidoreductase activity"/>
    <property type="evidence" value="ECO:0007669"/>
    <property type="project" value="UniProtKB-KW"/>
</dbReference>
<evidence type="ECO:0000256" key="3">
    <source>
        <dbReference type="ARBA" id="ARBA00023004"/>
    </source>
</evidence>
<evidence type="ECO:0000313" key="5">
    <source>
        <dbReference type="Proteomes" id="UP001157006"/>
    </source>
</evidence>
<evidence type="ECO:0000256" key="2">
    <source>
        <dbReference type="ARBA" id="ARBA00023002"/>
    </source>
</evidence>